<keyword evidence="2" id="KW-0472">Membrane</keyword>
<name>A0A4V3SHV3_9PEZI</name>
<feature type="compositionally biased region" description="Basic and acidic residues" evidence="1">
    <location>
        <begin position="114"/>
        <end position="132"/>
    </location>
</feature>
<feature type="compositionally biased region" description="Pro residues" evidence="1">
    <location>
        <begin position="7"/>
        <end position="20"/>
    </location>
</feature>
<accession>A0A4V3SHV3</accession>
<sequence>MRSPFRSNPPPPPPDPPPPSSTRRNSRRARARESWHLTKLPSIRRHLYLLAFAVLLLMSMIALYLGLFLTLGPKLTKTYHVFLVIVIALAALFVGYAVVRVYCAVEKERKLRRGEKGRVPVEERRRRRREESYQPPPTPRTVAYGEYGYAVEGEGVEEHYQPGSQARPPPPVYGQWRQS</sequence>
<feature type="region of interest" description="Disordered" evidence="1">
    <location>
        <begin position="114"/>
        <end position="143"/>
    </location>
</feature>
<evidence type="ECO:0000313" key="3">
    <source>
        <dbReference type="EMBL" id="TGZ77684.1"/>
    </source>
</evidence>
<dbReference type="AlphaFoldDB" id="A0A4V3SHV3"/>
<protein>
    <submittedName>
        <fullName evidence="3">Uncharacterized protein</fullName>
    </submittedName>
</protein>
<keyword evidence="2" id="KW-0812">Transmembrane</keyword>
<dbReference type="Proteomes" id="UP000298138">
    <property type="component" value="Unassembled WGS sequence"/>
</dbReference>
<organism evidence="3 4">
    <name type="scientific">Ascodesmis nigricans</name>
    <dbReference type="NCBI Taxonomy" id="341454"/>
    <lineage>
        <taxon>Eukaryota</taxon>
        <taxon>Fungi</taxon>
        <taxon>Dikarya</taxon>
        <taxon>Ascomycota</taxon>
        <taxon>Pezizomycotina</taxon>
        <taxon>Pezizomycetes</taxon>
        <taxon>Pezizales</taxon>
        <taxon>Ascodesmidaceae</taxon>
        <taxon>Ascodesmis</taxon>
    </lineage>
</organism>
<evidence type="ECO:0000256" key="1">
    <source>
        <dbReference type="SAM" id="MobiDB-lite"/>
    </source>
</evidence>
<feature type="region of interest" description="Disordered" evidence="1">
    <location>
        <begin position="1"/>
        <end position="33"/>
    </location>
</feature>
<gene>
    <name evidence="3" type="ORF">EX30DRAFT_180361</name>
</gene>
<evidence type="ECO:0000256" key="2">
    <source>
        <dbReference type="SAM" id="Phobius"/>
    </source>
</evidence>
<dbReference type="InParanoid" id="A0A4V3SHV3"/>
<keyword evidence="2" id="KW-1133">Transmembrane helix</keyword>
<dbReference type="EMBL" id="ML220150">
    <property type="protein sequence ID" value="TGZ77684.1"/>
    <property type="molecule type" value="Genomic_DNA"/>
</dbReference>
<feature type="region of interest" description="Disordered" evidence="1">
    <location>
        <begin position="158"/>
        <end position="179"/>
    </location>
</feature>
<keyword evidence="4" id="KW-1185">Reference proteome</keyword>
<evidence type="ECO:0000313" key="4">
    <source>
        <dbReference type="Proteomes" id="UP000298138"/>
    </source>
</evidence>
<feature type="transmembrane region" description="Helical" evidence="2">
    <location>
        <begin position="81"/>
        <end position="103"/>
    </location>
</feature>
<feature type="transmembrane region" description="Helical" evidence="2">
    <location>
        <begin position="47"/>
        <end position="69"/>
    </location>
</feature>
<reference evidence="3 4" key="1">
    <citation type="submission" date="2019-04" db="EMBL/GenBank/DDBJ databases">
        <title>Comparative genomics and transcriptomics to analyze fruiting body development in filamentous ascomycetes.</title>
        <authorList>
            <consortium name="DOE Joint Genome Institute"/>
            <person name="Lutkenhaus R."/>
            <person name="Traeger S."/>
            <person name="Breuer J."/>
            <person name="Kuo A."/>
            <person name="Lipzen A."/>
            <person name="Pangilinan J."/>
            <person name="Dilworth D."/>
            <person name="Sandor L."/>
            <person name="Poggeler S."/>
            <person name="Barry K."/>
            <person name="Grigoriev I.V."/>
            <person name="Nowrousian M."/>
        </authorList>
    </citation>
    <scope>NUCLEOTIDE SEQUENCE [LARGE SCALE GENOMIC DNA]</scope>
    <source>
        <strain evidence="3 4">CBS 389.68</strain>
    </source>
</reference>
<proteinExistence type="predicted"/>